<evidence type="ECO:0000256" key="1">
    <source>
        <dbReference type="SAM" id="Phobius"/>
    </source>
</evidence>
<keyword evidence="1" id="KW-1133">Transmembrane helix</keyword>
<keyword evidence="1" id="KW-0472">Membrane</keyword>
<dbReference type="InterPro" id="IPR052734">
    <property type="entry name" value="Nod_factor_acetyltransferase"/>
</dbReference>
<dbReference type="Proteomes" id="UP001178507">
    <property type="component" value="Unassembled WGS sequence"/>
</dbReference>
<dbReference type="InterPro" id="IPR002656">
    <property type="entry name" value="Acyl_transf_3_dom"/>
</dbReference>
<accession>A0AA36N4X2</accession>
<dbReference type="PANTHER" id="PTHR37312">
    <property type="entry name" value="MEMBRANE-BOUND ACYLTRANSFERASE YKRP-RELATED"/>
    <property type="match status" value="1"/>
</dbReference>
<feature type="transmembrane region" description="Helical" evidence="1">
    <location>
        <begin position="171"/>
        <end position="193"/>
    </location>
</feature>
<dbReference type="GO" id="GO:0016747">
    <property type="term" value="F:acyltransferase activity, transferring groups other than amino-acyl groups"/>
    <property type="evidence" value="ECO:0007669"/>
    <property type="project" value="InterPro"/>
</dbReference>
<dbReference type="Pfam" id="PF01757">
    <property type="entry name" value="Acyl_transf_3"/>
    <property type="match status" value="1"/>
</dbReference>
<keyword evidence="1" id="KW-0812">Transmembrane</keyword>
<feature type="transmembrane region" description="Helical" evidence="1">
    <location>
        <begin position="367"/>
        <end position="391"/>
    </location>
</feature>
<keyword evidence="4" id="KW-1185">Reference proteome</keyword>
<gene>
    <name evidence="3" type="ORF">EVOR1521_LOCUS17644</name>
</gene>
<evidence type="ECO:0000313" key="4">
    <source>
        <dbReference type="Proteomes" id="UP001178507"/>
    </source>
</evidence>
<dbReference type="EMBL" id="CAUJNA010002358">
    <property type="protein sequence ID" value="CAJ1392588.1"/>
    <property type="molecule type" value="Genomic_DNA"/>
</dbReference>
<feature type="transmembrane region" description="Helical" evidence="1">
    <location>
        <begin position="96"/>
        <end position="118"/>
    </location>
</feature>
<organism evidence="3 4">
    <name type="scientific">Effrenium voratum</name>
    <dbReference type="NCBI Taxonomy" id="2562239"/>
    <lineage>
        <taxon>Eukaryota</taxon>
        <taxon>Sar</taxon>
        <taxon>Alveolata</taxon>
        <taxon>Dinophyceae</taxon>
        <taxon>Suessiales</taxon>
        <taxon>Symbiodiniaceae</taxon>
        <taxon>Effrenium</taxon>
    </lineage>
</organism>
<protein>
    <recommendedName>
        <fullName evidence="2">Acyltransferase 3 domain-containing protein</fullName>
    </recommendedName>
</protein>
<reference evidence="3" key="1">
    <citation type="submission" date="2023-08" db="EMBL/GenBank/DDBJ databases">
        <authorList>
            <person name="Chen Y."/>
            <person name="Shah S."/>
            <person name="Dougan E. K."/>
            <person name="Thang M."/>
            <person name="Chan C."/>
        </authorList>
    </citation>
    <scope>NUCLEOTIDE SEQUENCE</scope>
</reference>
<dbReference type="PANTHER" id="PTHR37312:SF1">
    <property type="entry name" value="MEMBRANE-BOUND ACYLTRANSFERASE YKRP-RELATED"/>
    <property type="match status" value="1"/>
</dbReference>
<evidence type="ECO:0000313" key="3">
    <source>
        <dbReference type="EMBL" id="CAJ1392588.1"/>
    </source>
</evidence>
<feature type="transmembrane region" description="Helical" evidence="1">
    <location>
        <begin position="293"/>
        <end position="316"/>
    </location>
</feature>
<feature type="transmembrane region" description="Helical" evidence="1">
    <location>
        <begin position="72"/>
        <end position="89"/>
    </location>
</feature>
<feature type="domain" description="Acyltransferase 3" evidence="2">
    <location>
        <begin position="41"/>
        <end position="385"/>
    </location>
</feature>
<evidence type="ECO:0000259" key="2">
    <source>
        <dbReference type="Pfam" id="PF01757"/>
    </source>
</evidence>
<comment type="caution">
    <text evidence="3">The sequence shown here is derived from an EMBL/GenBank/DDBJ whole genome shotgun (WGS) entry which is preliminary data.</text>
</comment>
<proteinExistence type="predicted"/>
<feature type="transmembrane region" description="Helical" evidence="1">
    <location>
        <begin position="138"/>
        <end position="159"/>
    </location>
</feature>
<name>A0AA36N4X2_9DINO</name>
<sequence length="427" mass="48400">MVPYYACAVATGIYAVSLFSLHRWSAAESAPKQSGARDPHVDNAKFLGMVLVCWSHIGRWKVLEYSGLTSEFVIWFHMPMYVFLSGSFVRPASWQTFLKILVLILFPLVAFCLLIFPLERVMLDMELKHLWLPGAAPYFEGSVFHLLMGSGPGWFIWFLRCLLIWKLASMFTVSLPKAAQIALGILSGLAGVYCHPEGNTWSYGLFAYQRALQMFPFFLMGQLLDTSRLMKAVPPPSTLTMASTWLLLFSLLYLENHSSIWSNLTDDLFHLLDSYPAPFMTYRYPASCDSAYYWLWARYGASLAYRTFCMFIFLLFGVPRGRVWFTDAGSATMYAYLLHMPLVRYTAMGLTKADALYAATLANLPPALDYICFIALATALNLWFAMIVYVLTLHPVRSMFGVLIEPTWLLNLATAKTRSPEKAEEAK</sequence>
<dbReference type="AlphaFoldDB" id="A0AA36N4X2"/>
<feature type="transmembrane region" description="Helical" evidence="1">
    <location>
        <begin position="236"/>
        <end position="254"/>
    </location>
</feature>